<dbReference type="AlphaFoldDB" id="A0A814T5L4"/>
<evidence type="ECO:0000256" key="2">
    <source>
        <dbReference type="SAM" id="MobiDB-lite"/>
    </source>
</evidence>
<evidence type="ECO:0000313" key="3">
    <source>
        <dbReference type="EMBL" id="CAF1157371.1"/>
    </source>
</evidence>
<proteinExistence type="predicted"/>
<gene>
    <name evidence="3" type="ORF">OXX778_LOCUS23502</name>
</gene>
<evidence type="ECO:0000256" key="1">
    <source>
        <dbReference type="SAM" id="Coils"/>
    </source>
</evidence>
<feature type="non-terminal residue" evidence="3">
    <location>
        <position position="1"/>
    </location>
</feature>
<comment type="caution">
    <text evidence="3">The sequence shown here is derived from an EMBL/GenBank/DDBJ whole genome shotgun (WGS) entry which is preliminary data.</text>
</comment>
<name>A0A814T5L4_9BILA</name>
<keyword evidence="4" id="KW-1185">Reference proteome</keyword>
<evidence type="ECO:0000313" key="4">
    <source>
        <dbReference type="Proteomes" id="UP000663879"/>
    </source>
</evidence>
<dbReference type="EMBL" id="CAJNOC010013150">
    <property type="protein sequence ID" value="CAF1157371.1"/>
    <property type="molecule type" value="Genomic_DNA"/>
</dbReference>
<reference evidence="3" key="1">
    <citation type="submission" date="2021-02" db="EMBL/GenBank/DDBJ databases">
        <authorList>
            <person name="Nowell W R."/>
        </authorList>
    </citation>
    <scope>NUCLEOTIDE SEQUENCE</scope>
    <source>
        <strain evidence="3">Ploen Becks lab</strain>
    </source>
</reference>
<feature type="coiled-coil region" evidence="1">
    <location>
        <begin position="98"/>
        <end position="132"/>
    </location>
</feature>
<accession>A0A814T5L4</accession>
<organism evidence="3 4">
    <name type="scientific">Brachionus calyciflorus</name>
    <dbReference type="NCBI Taxonomy" id="104777"/>
    <lineage>
        <taxon>Eukaryota</taxon>
        <taxon>Metazoa</taxon>
        <taxon>Spiralia</taxon>
        <taxon>Gnathifera</taxon>
        <taxon>Rotifera</taxon>
        <taxon>Eurotatoria</taxon>
        <taxon>Monogononta</taxon>
        <taxon>Pseudotrocha</taxon>
        <taxon>Ploima</taxon>
        <taxon>Brachionidae</taxon>
        <taxon>Brachionus</taxon>
    </lineage>
</organism>
<keyword evidence="1" id="KW-0175">Coiled coil</keyword>
<feature type="compositionally biased region" description="Polar residues" evidence="2">
    <location>
        <begin position="30"/>
        <end position="59"/>
    </location>
</feature>
<protein>
    <submittedName>
        <fullName evidence="3">Uncharacterized protein</fullName>
    </submittedName>
</protein>
<dbReference type="Proteomes" id="UP000663879">
    <property type="component" value="Unassembled WGS sequence"/>
</dbReference>
<feature type="region of interest" description="Disordered" evidence="2">
    <location>
        <begin position="30"/>
        <end position="62"/>
    </location>
</feature>
<sequence>QNKTSCISSNTDENLGASLNKANLILSKSTPKSEINQKSRLSLNEVTPSTSNKSNSSINFEPLLPSSIRSSRQISQVLDQSNFEDDNVRKLRERDQLVGNLKSEKEILELENEKLRLELETFRVVVDKEEKRKLVNLAINILRFLGDDEDKNEVLK</sequence>